<name>X1GZ73_9ZZZZ</name>
<sequence>MIIVLKKEVTEQQIKHLLEKVHGLGLKTMISQGVERTI</sequence>
<organism evidence="2">
    <name type="scientific">marine sediment metagenome</name>
    <dbReference type="NCBI Taxonomy" id="412755"/>
    <lineage>
        <taxon>unclassified sequences</taxon>
        <taxon>metagenomes</taxon>
        <taxon>ecological metagenomes</taxon>
    </lineage>
</organism>
<accession>X1GZ73</accession>
<evidence type="ECO:0000313" key="2">
    <source>
        <dbReference type="EMBL" id="GAH38328.1"/>
    </source>
</evidence>
<proteinExistence type="predicted"/>
<protein>
    <recommendedName>
        <fullName evidence="1">DAHP synthase ferredoxin-like domain-containing protein</fullName>
    </recommendedName>
</protein>
<comment type="caution">
    <text evidence="2">The sequence shown here is derived from an EMBL/GenBank/DDBJ whole genome shotgun (WGS) entry which is preliminary data.</text>
</comment>
<feature type="non-terminal residue" evidence="2">
    <location>
        <position position="38"/>
    </location>
</feature>
<dbReference type="EMBL" id="BARU01010869">
    <property type="protein sequence ID" value="GAH38328.1"/>
    <property type="molecule type" value="Genomic_DNA"/>
</dbReference>
<dbReference type="InterPro" id="IPR041071">
    <property type="entry name" value="DAHP_snth_FXD"/>
</dbReference>
<dbReference type="AlphaFoldDB" id="X1GZ73"/>
<dbReference type="Pfam" id="PF18152">
    <property type="entry name" value="DAHP_snth_FXD"/>
    <property type="match status" value="1"/>
</dbReference>
<dbReference type="Gene3D" id="3.30.70.1140">
    <property type="entry name" value="Phospho-2-dehydro-3-deoxyheptonate aldolase, domain 1"/>
    <property type="match status" value="1"/>
</dbReference>
<feature type="domain" description="DAHP synthase ferredoxin-like" evidence="1">
    <location>
        <begin position="1"/>
        <end position="38"/>
    </location>
</feature>
<reference evidence="2" key="1">
    <citation type="journal article" date="2014" name="Front. Microbiol.">
        <title>High frequency of phylogenetically diverse reductive dehalogenase-homologous genes in deep subseafloor sedimentary metagenomes.</title>
        <authorList>
            <person name="Kawai M."/>
            <person name="Futagami T."/>
            <person name="Toyoda A."/>
            <person name="Takaki Y."/>
            <person name="Nishi S."/>
            <person name="Hori S."/>
            <person name="Arai W."/>
            <person name="Tsubouchi T."/>
            <person name="Morono Y."/>
            <person name="Uchiyama I."/>
            <person name="Ito T."/>
            <person name="Fujiyama A."/>
            <person name="Inagaki F."/>
            <person name="Takami H."/>
        </authorList>
    </citation>
    <scope>NUCLEOTIDE SEQUENCE</scope>
    <source>
        <strain evidence="2">Expedition CK06-06</strain>
    </source>
</reference>
<gene>
    <name evidence="2" type="ORF">S03H2_20592</name>
</gene>
<evidence type="ECO:0000259" key="1">
    <source>
        <dbReference type="Pfam" id="PF18152"/>
    </source>
</evidence>